<accession>A0A1Q9JGU2</accession>
<protein>
    <submittedName>
        <fullName evidence="7">Uncharacterized protein</fullName>
    </submittedName>
</protein>
<organism evidence="7 8">
    <name type="scientific">Hornefia porci</name>
    <dbReference type="NCBI Taxonomy" id="2652292"/>
    <lineage>
        <taxon>Bacteria</taxon>
        <taxon>Bacillati</taxon>
        <taxon>Bacillota</taxon>
        <taxon>Clostridia</taxon>
        <taxon>Peptostreptococcales</taxon>
        <taxon>Anaerovoracaceae</taxon>
        <taxon>Hornefia</taxon>
    </lineage>
</organism>
<comment type="similarity">
    <text evidence="2">Belongs to the CDP-glycerol glycerophosphotransferase family.</text>
</comment>
<keyword evidence="8" id="KW-1185">Reference proteome</keyword>
<keyword evidence="6" id="KW-0472">Membrane</keyword>
<dbReference type="GO" id="GO:0019350">
    <property type="term" value="P:teichoic acid biosynthetic process"/>
    <property type="evidence" value="ECO:0007669"/>
    <property type="project" value="UniProtKB-KW"/>
</dbReference>
<dbReference type="Proteomes" id="UP000187404">
    <property type="component" value="Unassembled WGS sequence"/>
</dbReference>
<evidence type="ECO:0000313" key="8">
    <source>
        <dbReference type="Proteomes" id="UP000187404"/>
    </source>
</evidence>
<proteinExistence type="inferred from homology"/>
<dbReference type="InterPro" id="IPR043149">
    <property type="entry name" value="TagF_N"/>
</dbReference>
<evidence type="ECO:0000256" key="2">
    <source>
        <dbReference type="ARBA" id="ARBA00010488"/>
    </source>
</evidence>
<keyword evidence="5" id="KW-0777">Teichoic acid biosynthesis</keyword>
<evidence type="ECO:0000256" key="3">
    <source>
        <dbReference type="ARBA" id="ARBA00022475"/>
    </source>
</evidence>
<keyword evidence="3" id="KW-1003">Cell membrane</keyword>
<evidence type="ECO:0000256" key="5">
    <source>
        <dbReference type="ARBA" id="ARBA00022944"/>
    </source>
</evidence>
<dbReference type="AlphaFoldDB" id="A0A1Q9JGU2"/>
<dbReference type="GO" id="GO:0005886">
    <property type="term" value="C:plasma membrane"/>
    <property type="evidence" value="ECO:0007669"/>
    <property type="project" value="UniProtKB-SubCell"/>
</dbReference>
<dbReference type="PANTHER" id="PTHR37316">
    <property type="entry name" value="TEICHOIC ACID GLYCEROL-PHOSPHATE PRIMASE"/>
    <property type="match status" value="1"/>
</dbReference>
<keyword evidence="4" id="KW-0808">Transferase</keyword>
<gene>
    <name evidence="7" type="ORF">BHK98_04715</name>
</gene>
<evidence type="ECO:0000256" key="1">
    <source>
        <dbReference type="ARBA" id="ARBA00004202"/>
    </source>
</evidence>
<dbReference type="SUPFAM" id="SSF53756">
    <property type="entry name" value="UDP-Glycosyltransferase/glycogen phosphorylase"/>
    <property type="match status" value="1"/>
</dbReference>
<evidence type="ECO:0000313" key="7">
    <source>
        <dbReference type="EMBL" id="OLR55423.1"/>
    </source>
</evidence>
<dbReference type="PANTHER" id="PTHR37316:SF2">
    <property type="entry name" value="TEICHOIC ACID RIBITOL-PHOSPHATE POLYMERASE TARK"/>
    <property type="match status" value="1"/>
</dbReference>
<dbReference type="EMBL" id="MJIE01000001">
    <property type="protein sequence ID" value="OLR55423.1"/>
    <property type="molecule type" value="Genomic_DNA"/>
</dbReference>
<sequence length="547" mass="64266">MTKLIIDQVKYQRIILHISGHVEDVKTLEGARFYLREQKQKRELDIEAVETEGNRFRLRINVMELDGEYPIRTGKWYLRADIGDEKRLRDYVSDPVYDRVYMSILDGTRTDLLVDRSATQSWYGISRLNVSDWTYYLDVTFIFPEQLTGFRKFTQQLKKNLYRQYRRLATWGFHVVFNIFNNRPKKGNQVFFTSDRTNELAGNEKFVYERMIERGLGDKYVFRFSFKDGIKARRSFREKFRFTHDLATSDVIFTDDYQPELYKNEYDPDVKLVQLWHACGAFKTIGFERLGKKGAPMLLTRTHKNYTHVIVSSEHSARHNAEAFALSESKFYPVGIPRTDVFFDREYLERTAEKVRAHYPQLPEAKKVILYAPTFRGNNARSASFPLQIINFHILGDFLRDKGYCMMIKLHPFVKSEIRIPQEYQDYFIDATDYPDINELLTVTDVLVTDYSSVIYEAALLNIPMLFFAFDLDNYDDDRGFYEPYEEIVPGKIVKTLRALVEAIGNEDYEAEKLQGFLTKNFRDLDGHSTDRVIDLIFGNDDGNSLA</sequence>
<evidence type="ECO:0000256" key="6">
    <source>
        <dbReference type="ARBA" id="ARBA00023136"/>
    </source>
</evidence>
<dbReference type="Pfam" id="PF04464">
    <property type="entry name" value="Glyphos_transf"/>
    <property type="match status" value="1"/>
</dbReference>
<dbReference type="GO" id="GO:0047355">
    <property type="term" value="F:CDP-glycerol glycerophosphotransferase activity"/>
    <property type="evidence" value="ECO:0007669"/>
    <property type="project" value="InterPro"/>
</dbReference>
<reference evidence="7 8" key="1">
    <citation type="journal article" date="2016" name="Appl. Environ. Microbiol.">
        <title>Function and Phylogeny of Bacterial Butyryl Coenzyme A:Acetate Transferases and Their Diversity in the Proximal Colon of Swine.</title>
        <authorList>
            <person name="Trachsel J."/>
            <person name="Bayles D.O."/>
            <person name="Looft T."/>
            <person name="Levine U.Y."/>
            <person name="Allen H.K."/>
        </authorList>
    </citation>
    <scope>NUCLEOTIDE SEQUENCE [LARGE SCALE GENOMIC DNA]</scope>
    <source>
        <strain evidence="7 8">68-3-10</strain>
    </source>
</reference>
<comment type="subcellular location">
    <subcellularLocation>
        <location evidence="1">Cell membrane</location>
        <topology evidence="1">Peripheral membrane protein</topology>
    </subcellularLocation>
</comment>
<dbReference type="InterPro" id="IPR007554">
    <property type="entry name" value="Glycerophosphate_synth"/>
</dbReference>
<dbReference type="Gene3D" id="3.40.50.11820">
    <property type="match status" value="1"/>
</dbReference>
<dbReference type="RefSeq" id="WP_075712418.1">
    <property type="nucleotide sequence ID" value="NZ_MJIE01000001.1"/>
</dbReference>
<dbReference type="InterPro" id="IPR043148">
    <property type="entry name" value="TagF_C"/>
</dbReference>
<name>A0A1Q9JGU2_9FIRM</name>
<dbReference type="STRING" id="1261640.BHK98_04715"/>
<dbReference type="InterPro" id="IPR051612">
    <property type="entry name" value="Teichoic_Acid_Biosynth"/>
</dbReference>
<dbReference type="Gene3D" id="3.40.50.12580">
    <property type="match status" value="1"/>
</dbReference>
<comment type="caution">
    <text evidence="7">The sequence shown here is derived from an EMBL/GenBank/DDBJ whole genome shotgun (WGS) entry which is preliminary data.</text>
</comment>
<dbReference type="OrthoDB" id="9807097at2"/>
<evidence type="ECO:0000256" key="4">
    <source>
        <dbReference type="ARBA" id="ARBA00022679"/>
    </source>
</evidence>